<dbReference type="EMBL" id="MPRL01000017">
    <property type="protein sequence ID" value="OOZ40824.1"/>
    <property type="molecule type" value="Genomic_DNA"/>
</dbReference>
<dbReference type="RefSeq" id="WP_172840207.1">
    <property type="nucleotide sequence ID" value="NZ_MPRL01000017.1"/>
</dbReference>
<dbReference type="AlphaFoldDB" id="A0A1T2L708"/>
<dbReference type="Proteomes" id="UP000191110">
    <property type="component" value="Unassembled WGS sequence"/>
</dbReference>
<feature type="domain" description="SPOR" evidence="2">
    <location>
        <begin position="110"/>
        <end position="189"/>
    </location>
</feature>
<dbReference type="InterPro" id="IPR007730">
    <property type="entry name" value="SPOR-like_dom"/>
</dbReference>
<reference evidence="3 4" key="1">
    <citation type="submission" date="2016-11" db="EMBL/GenBank/DDBJ databases">
        <title>Mixed transmission modes and dynamic genome evolution in an obligate animal-bacterial symbiosis.</title>
        <authorList>
            <person name="Russell S.L."/>
            <person name="Corbett-Detig R.B."/>
            <person name="Cavanaugh C.M."/>
        </authorList>
    </citation>
    <scope>NUCLEOTIDE SEQUENCE [LARGE SCALE GENOMIC DNA]</scope>
    <source>
        <strain evidence="3">Sveles-Q1</strain>
    </source>
</reference>
<dbReference type="GO" id="GO:0030428">
    <property type="term" value="C:cell septum"/>
    <property type="evidence" value="ECO:0007669"/>
    <property type="project" value="TreeGrafter"/>
</dbReference>
<dbReference type="PANTHER" id="PTHR38687:SF1">
    <property type="entry name" value="CELL DIVISION PROTEIN DEDD"/>
    <property type="match status" value="1"/>
</dbReference>
<dbReference type="Pfam" id="PF05036">
    <property type="entry name" value="SPOR"/>
    <property type="match status" value="1"/>
</dbReference>
<keyword evidence="4" id="KW-1185">Reference proteome</keyword>
<organism evidence="3 4">
    <name type="scientific">Solemya pervernicosa gill symbiont</name>
    <dbReference type="NCBI Taxonomy" id="642797"/>
    <lineage>
        <taxon>Bacteria</taxon>
        <taxon>Pseudomonadati</taxon>
        <taxon>Pseudomonadota</taxon>
        <taxon>Gammaproteobacteria</taxon>
        <taxon>sulfur-oxidizing symbionts</taxon>
    </lineage>
</organism>
<dbReference type="InterPro" id="IPR052521">
    <property type="entry name" value="Cell_div_SPOR-domain"/>
</dbReference>
<proteinExistence type="predicted"/>
<dbReference type="SUPFAM" id="SSF110997">
    <property type="entry name" value="Sporulation related repeat"/>
    <property type="match status" value="1"/>
</dbReference>
<evidence type="ECO:0000256" key="1">
    <source>
        <dbReference type="SAM" id="Phobius"/>
    </source>
</evidence>
<dbReference type="Gene3D" id="3.30.70.1070">
    <property type="entry name" value="Sporulation related repeat"/>
    <property type="match status" value="1"/>
</dbReference>
<dbReference type="GO" id="GO:0042834">
    <property type="term" value="F:peptidoglycan binding"/>
    <property type="evidence" value="ECO:0007669"/>
    <property type="project" value="InterPro"/>
</dbReference>
<gene>
    <name evidence="3" type="ORF">BOW53_06290</name>
</gene>
<dbReference type="GO" id="GO:0032153">
    <property type="term" value="C:cell division site"/>
    <property type="evidence" value="ECO:0007669"/>
    <property type="project" value="TreeGrafter"/>
</dbReference>
<evidence type="ECO:0000313" key="4">
    <source>
        <dbReference type="Proteomes" id="UP000191110"/>
    </source>
</evidence>
<comment type="caution">
    <text evidence="3">The sequence shown here is derived from an EMBL/GenBank/DDBJ whole genome shotgun (WGS) entry which is preliminary data.</text>
</comment>
<sequence>MDDWLKQRLVGAVVLVALGVIFIPMLIEPPEPEPEVAGRLYDPVTPEVDFLESPEITEVTIPLPEEPPTVVDTGLAPIEPRPTEVVAEPAPVKVETANKPAPVEAKASQGDSLTAWVVQVGSFKQQQNALALRDKIRKRGFTAFVERIKSASGATYRVRVGPEMSYTRIKQRRDALKSKLSLKGVIMKHR</sequence>
<keyword evidence="1" id="KW-1133">Transmembrane helix</keyword>
<dbReference type="GO" id="GO:0032506">
    <property type="term" value="P:cytokinetic process"/>
    <property type="evidence" value="ECO:0007669"/>
    <property type="project" value="TreeGrafter"/>
</dbReference>
<protein>
    <recommendedName>
        <fullName evidence="2">SPOR domain-containing protein</fullName>
    </recommendedName>
</protein>
<dbReference type="PANTHER" id="PTHR38687">
    <property type="entry name" value="CELL DIVISION PROTEIN DEDD-RELATED"/>
    <property type="match status" value="1"/>
</dbReference>
<dbReference type="PROSITE" id="PS51724">
    <property type="entry name" value="SPOR"/>
    <property type="match status" value="1"/>
</dbReference>
<keyword evidence="1" id="KW-0812">Transmembrane</keyword>
<evidence type="ECO:0000259" key="2">
    <source>
        <dbReference type="PROSITE" id="PS51724"/>
    </source>
</evidence>
<dbReference type="InterPro" id="IPR036680">
    <property type="entry name" value="SPOR-like_sf"/>
</dbReference>
<keyword evidence="1" id="KW-0472">Membrane</keyword>
<feature type="transmembrane region" description="Helical" evidence="1">
    <location>
        <begin position="9"/>
        <end position="27"/>
    </location>
</feature>
<name>A0A1T2L708_9GAMM</name>
<evidence type="ECO:0000313" key="3">
    <source>
        <dbReference type="EMBL" id="OOZ40824.1"/>
    </source>
</evidence>
<accession>A0A1T2L708</accession>